<name>A0AA85IUE6_TRIRE</name>
<dbReference type="WBParaSite" id="TREG1_12260.1">
    <property type="protein sequence ID" value="TREG1_12260.1"/>
    <property type="gene ID" value="TREG1_12260"/>
</dbReference>
<dbReference type="AlphaFoldDB" id="A0AA85IUE6"/>
<dbReference type="Proteomes" id="UP000050795">
    <property type="component" value="Unassembled WGS sequence"/>
</dbReference>
<keyword evidence="1" id="KW-1185">Reference proteome</keyword>
<reference evidence="2" key="2">
    <citation type="submission" date="2023-11" db="UniProtKB">
        <authorList>
            <consortium name="WormBaseParasite"/>
        </authorList>
    </citation>
    <scope>IDENTIFICATION</scope>
</reference>
<evidence type="ECO:0000313" key="2">
    <source>
        <dbReference type="WBParaSite" id="TREG1_12260.1"/>
    </source>
</evidence>
<sequence length="116" mass="13495">MSSTLNGHISQTRKEVLSCTHVLWLTAGRISRLRQRRRKVEYAKRVFCIRPEMSSAINSLTLVDATAQISEAVNALYYFTPYFNVAQLCCLFTLERKGRPQRLYMPTYPTMVCNRR</sequence>
<protein>
    <submittedName>
        <fullName evidence="2">Uncharacterized protein</fullName>
    </submittedName>
</protein>
<evidence type="ECO:0000313" key="1">
    <source>
        <dbReference type="Proteomes" id="UP000050795"/>
    </source>
</evidence>
<reference evidence="1" key="1">
    <citation type="submission" date="2022-06" db="EMBL/GenBank/DDBJ databases">
        <authorList>
            <person name="Berger JAMES D."/>
            <person name="Berger JAMES D."/>
        </authorList>
    </citation>
    <scope>NUCLEOTIDE SEQUENCE [LARGE SCALE GENOMIC DNA]</scope>
</reference>
<organism evidence="1 2">
    <name type="scientific">Trichobilharzia regenti</name>
    <name type="common">Nasal bird schistosome</name>
    <dbReference type="NCBI Taxonomy" id="157069"/>
    <lineage>
        <taxon>Eukaryota</taxon>
        <taxon>Metazoa</taxon>
        <taxon>Spiralia</taxon>
        <taxon>Lophotrochozoa</taxon>
        <taxon>Platyhelminthes</taxon>
        <taxon>Trematoda</taxon>
        <taxon>Digenea</taxon>
        <taxon>Strigeidida</taxon>
        <taxon>Schistosomatoidea</taxon>
        <taxon>Schistosomatidae</taxon>
        <taxon>Trichobilharzia</taxon>
    </lineage>
</organism>
<proteinExistence type="predicted"/>
<accession>A0AA85IUE6</accession>